<dbReference type="Pfam" id="PF14352">
    <property type="entry name" value="DUF4402"/>
    <property type="match status" value="1"/>
</dbReference>
<dbReference type="InterPro" id="IPR025514">
    <property type="entry name" value="DUF4402"/>
</dbReference>
<organism evidence="1 2">
    <name type="scientific">Desulfobotulus pelophilus</name>
    <dbReference type="NCBI Taxonomy" id="2823377"/>
    <lineage>
        <taxon>Bacteria</taxon>
        <taxon>Pseudomonadati</taxon>
        <taxon>Thermodesulfobacteriota</taxon>
        <taxon>Desulfobacteria</taxon>
        <taxon>Desulfobacterales</taxon>
        <taxon>Desulfobacteraceae</taxon>
        <taxon>Desulfobotulus</taxon>
    </lineage>
</organism>
<evidence type="ECO:0000313" key="1">
    <source>
        <dbReference type="EMBL" id="MCW7753902.1"/>
    </source>
</evidence>
<dbReference type="EMBL" id="JAPFPW010000007">
    <property type="protein sequence ID" value="MCW7753902.1"/>
    <property type="molecule type" value="Genomic_DNA"/>
</dbReference>
<dbReference type="RefSeq" id="WP_265424769.1">
    <property type="nucleotide sequence ID" value="NZ_JAPFPW010000007.1"/>
</dbReference>
<evidence type="ECO:0000313" key="2">
    <source>
        <dbReference type="Proteomes" id="UP001209681"/>
    </source>
</evidence>
<comment type="caution">
    <text evidence="1">The sequence shown here is derived from an EMBL/GenBank/DDBJ whole genome shotgun (WGS) entry which is preliminary data.</text>
</comment>
<reference evidence="1 2" key="1">
    <citation type="submission" date="2022-11" db="EMBL/GenBank/DDBJ databases">
        <title>Desulfobotulus tamanensis H1 sp. nov. - anaerobic, alkaliphilic, sulphate reducing bacterium isolated from terrestrial mud volcano.</title>
        <authorList>
            <person name="Frolova A."/>
            <person name="Merkel A.Y."/>
            <person name="Slobodkin A.I."/>
        </authorList>
    </citation>
    <scope>NUCLEOTIDE SEQUENCE [LARGE SCALE GENOMIC DNA]</scope>
    <source>
        <strain evidence="1 2">H1</strain>
    </source>
</reference>
<dbReference type="Proteomes" id="UP001209681">
    <property type="component" value="Unassembled WGS sequence"/>
</dbReference>
<name>A0ABT3NAA6_9BACT</name>
<protein>
    <submittedName>
        <fullName evidence="1">DUF4402 domain-containing protein</fullName>
    </submittedName>
</protein>
<sequence length="159" mass="16548">MTGRNTFIFALLCTVLFLLQAGPVWGASFHLVHPLRFGQIIASPYADAIGMDASSGPAVPRNMGGGWSRVTGGNSGLIRYSPGMPGQQVQLLFPASVSLYNGHGGSLVVGAMDGFSTQYVTAQDMADHFLHIGGVLNLQPGASGIYGGSITITINILNP</sequence>
<keyword evidence="2" id="KW-1185">Reference proteome</keyword>
<gene>
    <name evidence="1" type="ORF">OOT00_07885</name>
</gene>
<accession>A0ABT3NAA6</accession>
<proteinExistence type="predicted"/>